<dbReference type="Proteomes" id="UP000708208">
    <property type="component" value="Unassembled WGS sequence"/>
</dbReference>
<evidence type="ECO:0000313" key="2">
    <source>
        <dbReference type="EMBL" id="CAG7667453.1"/>
    </source>
</evidence>
<dbReference type="InterPro" id="IPR016305">
    <property type="entry name" value="Mannose-6-P_Isomerase"/>
</dbReference>
<dbReference type="GO" id="GO:0005829">
    <property type="term" value="C:cytosol"/>
    <property type="evidence" value="ECO:0007669"/>
    <property type="project" value="TreeGrafter"/>
</dbReference>
<accession>A0A8J2NH60</accession>
<dbReference type="Pfam" id="PF20512">
    <property type="entry name" value="PMI_typeI_hel"/>
    <property type="match status" value="1"/>
</dbReference>
<gene>
    <name evidence="2" type="ORF">AFUS01_LOCUS1801</name>
</gene>
<dbReference type="EMBL" id="CAJVCH010010146">
    <property type="protein sequence ID" value="CAG7667453.1"/>
    <property type="molecule type" value="Genomic_DNA"/>
</dbReference>
<sequence length="89" mass="9724">DEAAAQLEANMDKASLKTAFGNLMNSDKDLLSRQLESLLSRLDESVENHDLIARLAAQFPGDVGIFGVFFLQHILLQPGEAVFLPANEP</sequence>
<dbReference type="InterPro" id="IPR046458">
    <property type="entry name" value="PMI_typeI_hel"/>
</dbReference>
<dbReference type="OrthoDB" id="6605218at2759"/>
<feature type="non-terminal residue" evidence="2">
    <location>
        <position position="89"/>
    </location>
</feature>
<feature type="domain" description="Phosphomannose isomerase type I helical insertion" evidence="1">
    <location>
        <begin position="6"/>
        <end position="71"/>
    </location>
</feature>
<keyword evidence="3" id="KW-1185">Reference proteome</keyword>
<proteinExistence type="predicted"/>
<dbReference type="AlphaFoldDB" id="A0A8J2NH60"/>
<reference evidence="2" key="1">
    <citation type="submission" date="2021-06" db="EMBL/GenBank/DDBJ databases">
        <authorList>
            <person name="Hodson N. C."/>
            <person name="Mongue J. A."/>
            <person name="Jaron S. K."/>
        </authorList>
    </citation>
    <scope>NUCLEOTIDE SEQUENCE</scope>
</reference>
<protein>
    <recommendedName>
        <fullName evidence="1">Phosphomannose isomerase type I helical insertion domain-containing protein</fullName>
    </recommendedName>
</protein>
<evidence type="ECO:0000313" key="3">
    <source>
        <dbReference type="Proteomes" id="UP000708208"/>
    </source>
</evidence>
<dbReference type="PANTHER" id="PTHR10309">
    <property type="entry name" value="MANNOSE-6-PHOSPHATE ISOMERASE"/>
    <property type="match status" value="1"/>
</dbReference>
<feature type="non-terminal residue" evidence="2">
    <location>
        <position position="1"/>
    </location>
</feature>
<dbReference type="PANTHER" id="PTHR10309:SF0">
    <property type="entry name" value="MANNOSE-6-PHOSPHATE ISOMERASE"/>
    <property type="match status" value="1"/>
</dbReference>
<dbReference type="GO" id="GO:0004476">
    <property type="term" value="F:mannose-6-phosphate isomerase activity"/>
    <property type="evidence" value="ECO:0007669"/>
    <property type="project" value="InterPro"/>
</dbReference>
<evidence type="ECO:0000259" key="1">
    <source>
        <dbReference type="Pfam" id="PF20512"/>
    </source>
</evidence>
<comment type="caution">
    <text evidence="2">The sequence shown here is derived from an EMBL/GenBank/DDBJ whole genome shotgun (WGS) entry which is preliminary data.</text>
</comment>
<name>A0A8J2NH60_9HEXA</name>
<dbReference type="GO" id="GO:0009298">
    <property type="term" value="P:GDP-mannose biosynthetic process"/>
    <property type="evidence" value="ECO:0007669"/>
    <property type="project" value="InterPro"/>
</dbReference>
<organism evidence="2 3">
    <name type="scientific">Allacma fusca</name>
    <dbReference type="NCBI Taxonomy" id="39272"/>
    <lineage>
        <taxon>Eukaryota</taxon>
        <taxon>Metazoa</taxon>
        <taxon>Ecdysozoa</taxon>
        <taxon>Arthropoda</taxon>
        <taxon>Hexapoda</taxon>
        <taxon>Collembola</taxon>
        <taxon>Symphypleona</taxon>
        <taxon>Sminthuridae</taxon>
        <taxon>Allacma</taxon>
    </lineage>
</organism>